<dbReference type="Pfam" id="PF06087">
    <property type="entry name" value="Tyr-DNA_phospho"/>
    <property type="match status" value="1"/>
</dbReference>
<evidence type="ECO:0000256" key="7">
    <source>
        <dbReference type="ARBA" id="ARBA00023204"/>
    </source>
</evidence>
<dbReference type="SUPFAM" id="SSF56024">
    <property type="entry name" value="Phospholipase D/nuclease"/>
    <property type="match status" value="2"/>
</dbReference>
<feature type="active site" description="Nucleophile" evidence="9">
    <location>
        <position position="185"/>
    </location>
</feature>
<dbReference type="GO" id="GO:0003697">
    <property type="term" value="F:single-stranded DNA binding"/>
    <property type="evidence" value="ECO:0007669"/>
    <property type="project" value="TreeGrafter"/>
</dbReference>
<evidence type="ECO:0000313" key="14">
    <source>
        <dbReference type="Proteomes" id="UP000054053"/>
    </source>
</evidence>
<evidence type="ECO:0000256" key="12">
    <source>
        <dbReference type="SAM" id="MobiDB-lite"/>
    </source>
</evidence>
<evidence type="ECO:0008006" key="15">
    <source>
        <dbReference type="Google" id="ProtNLM"/>
    </source>
</evidence>
<keyword evidence="3" id="KW-0540">Nuclease</keyword>
<feature type="active site" description="Proton donor/acceptor" evidence="9">
    <location>
        <position position="439"/>
    </location>
</feature>
<name>A0A1B5KZN0_USTVR</name>
<comment type="subcellular location">
    <subcellularLocation>
        <location evidence="1">Nucleus</location>
    </subcellularLocation>
</comment>
<keyword evidence="8" id="KW-0539">Nucleus</keyword>
<evidence type="ECO:0000313" key="13">
    <source>
        <dbReference type="EMBL" id="GAO16587.1"/>
    </source>
</evidence>
<comment type="similarity">
    <text evidence="2">Belongs to the tyrosyl-DNA phosphodiesterase family.</text>
</comment>
<evidence type="ECO:0000256" key="3">
    <source>
        <dbReference type="ARBA" id="ARBA00022722"/>
    </source>
</evidence>
<dbReference type="FunFam" id="3.30.870.10:FF:000038">
    <property type="entry name" value="Probable tyrosyl-DNA phosphodiesterase"/>
    <property type="match status" value="1"/>
</dbReference>
<keyword evidence="4" id="KW-0227">DNA damage</keyword>
<evidence type="ECO:0000256" key="4">
    <source>
        <dbReference type="ARBA" id="ARBA00022763"/>
    </source>
</evidence>
<dbReference type="GO" id="GO:0004527">
    <property type="term" value="F:exonuclease activity"/>
    <property type="evidence" value="ECO:0007669"/>
    <property type="project" value="UniProtKB-KW"/>
</dbReference>
<feature type="binding site" evidence="10">
    <location>
        <position position="187"/>
    </location>
    <ligand>
        <name>substrate</name>
    </ligand>
</feature>
<evidence type="ECO:0000256" key="6">
    <source>
        <dbReference type="ARBA" id="ARBA00022839"/>
    </source>
</evidence>
<evidence type="ECO:0000256" key="10">
    <source>
        <dbReference type="PIRSR" id="PIRSR610347-2"/>
    </source>
</evidence>
<evidence type="ECO:0000256" key="2">
    <source>
        <dbReference type="ARBA" id="ARBA00010205"/>
    </source>
</evidence>
<evidence type="ECO:0000256" key="8">
    <source>
        <dbReference type="ARBA" id="ARBA00023242"/>
    </source>
</evidence>
<comment type="caution">
    <text evidence="13">The sequence shown here is derived from an EMBL/GenBank/DDBJ whole genome shotgun (WGS) entry which is preliminary data.</text>
</comment>
<accession>A0A1B5KZN0</accession>
<keyword evidence="5" id="KW-0378">Hydrolase</keyword>
<feature type="binding site" evidence="10">
    <location>
        <position position="441"/>
    </location>
    <ligand>
        <name>substrate</name>
    </ligand>
</feature>
<organism evidence="13 14">
    <name type="scientific">Ustilaginoidea virens</name>
    <name type="common">Rice false smut fungus</name>
    <name type="synonym">Villosiclava virens</name>
    <dbReference type="NCBI Taxonomy" id="1159556"/>
    <lineage>
        <taxon>Eukaryota</taxon>
        <taxon>Fungi</taxon>
        <taxon>Dikarya</taxon>
        <taxon>Ascomycota</taxon>
        <taxon>Pezizomycotina</taxon>
        <taxon>Sordariomycetes</taxon>
        <taxon>Hypocreomycetidae</taxon>
        <taxon>Hypocreales</taxon>
        <taxon>Clavicipitaceae</taxon>
        <taxon>Ustilaginoidea</taxon>
    </lineage>
</organism>
<protein>
    <recommendedName>
        <fullName evidence="15">Tyrosyl-DNA phosphodiesterase</fullName>
    </recommendedName>
</protein>
<proteinExistence type="inferred from homology"/>
<evidence type="ECO:0000256" key="5">
    <source>
        <dbReference type="ARBA" id="ARBA00022801"/>
    </source>
</evidence>
<dbReference type="PANTHER" id="PTHR12415">
    <property type="entry name" value="TYROSYL-DNA PHOSPHODIESTERASE 1"/>
    <property type="match status" value="1"/>
</dbReference>
<reference evidence="14" key="1">
    <citation type="journal article" date="2016" name="Genome Announc.">
        <title>Genome sequence of Ustilaginoidea virens IPU010, a rice pathogenic fungus causing false smut.</title>
        <authorList>
            <person name="Kumagai T."/>
            <person name="Ishii T."/>
            <person name="Terai G."/>
            <person name="Umemura M."/>
            <person name="Machida M."/>
            <person name="Asai K."/>
        </authorList>
    </citation>
    <scope>NUCLEOTIDE SEQUENCE [LARGE SCALE GENOMIC DNA]</scope>
    <source>
        <strain evidence="14">IPU010</strain>
    </source>
</reference>
<gene>
    <name evidence="13" type="ORF">UVI_02019750</name>
</gene>
<evidence type="ECO:0000256" key="1">
    <source>
        <dbReference type="ARBA" id="ARBA00004123"/>
    </source>
</evidence>
<feature type="region of interest" description="Disordered" evidence="12">
    <location>
        <begin position="50"/>
        <end position="76"/>
    </location>
</feature>
<dbReference type="Proteomes" id="UP000054053">
    <property type="component" value="Unassembled WGS sequence"/>
</dbReference>
<dbReference type="AlphaFoldDB" id="A0A1B5KZN0"/>
<sequence length="560" mass="63009">MTELPPCTATPHGLATTGHPKETESPIEVPISQTHPTIRLTMMDAFRKRERAEDMGQEEQPSSLRTPVSPPRKSRRLEVAHWKSPWQLTRIRDLPEHVNRDAVSLKDILGDPLITECWEFNYLHDISFLMDAFDPDTRHLVDVHVVHGFWKQEDLNRATISVEAARHGNVKLHVAPMPEMFGTHHSKMIILFRNDETAQVIIHTANMIAKDWTNMTNAVWRSPRLPKMDDETEKAALPKDYADLRIGGGERFKADLVNYLRSYDRRKVTCGPLADKISHHDFSAVNAALIASVPGKHPTNDLSKTAFGWAAIQRCLQTVRCKPSVSEIVIQVSSIATLGANDTWLQKTLFESLKTCKDEPAQRPVFKIIFPTADEIRESLDGYSSGGSIHTKIQSPQQVQQLRYLRPMLHHWANDSRNGISLPPKSRMKNGGRNRAAPHIKTYIRYNNVNSIDWALLTSANLSKQAWGGESVKSTGETRIASWEIGVLLWPALFGSNASMVGTFQSDFPGGDDSANETGADLIGLRIAYSLPLQRYSQEEIPWVASNNHPEPDCFGQKWM</sequence>
<dbReference type="GO" id="GO:0006281">
    <property type="term" value="P:DNA repair"/>
    <property type="evidence" value="ECO:0007669"/>
    <property type="project" value="UniProtKB-KW"/>
</dbReference>
<dbReference type="InterPro" id="IPR010347">
    <property type="entry name" value="Tdp1"/>
</dbReference>
<dbReference type="GO" id="GO:0017005">
    <property type="term" value="F:3'-tyrosyl-DNA phosphodiesterase activity"/>
    <property type="evidence" value="ECO:0007669"/>
    <property type="project" value="TreeGrafter"/>
</dbReference>
<keyword evidence="7" id="KW-0234">DNA repair</keyword>
<feature type="site" description="Interaction with DNA" evidence="11">
    <location>
        <position position="463"/>
    </location>
</feature>
<dbReference type="EMBL" id="BBTG02000007">
    <property type="protein sequence ID" value="GAO16587.1"/>
    <property type="molecule type" value="Genomic_DNA"/>
</dbReference>
<dbReference type="PANTHER" id="PTHR12415:SF0">
    <property type="entry name" value="TYROSYL-DNA PHOSPHODIESTERASE 1"/>
    <property type="match status" value="1"/>
</dbReference>
<dbReference type="GO" id="GO:0005634">
    <property type="term" value="C:nucleus"/>
    <property type="evidence" value="ECO:0007669"/>
    <property type="project" value="UniProtKB-SubCell"/>
</dbReference>
<dbReference type="Gene3D" id="3.30.870.10">
    <property type="entry name" value="Endonuclease Chain A"/>
    <property type="match status" value="2"/>
</dbReference>
<keyword evidence="6" id="KW-0269">Exonuclease</keyword>
<evidence type="ECO:0000256" key="11">
    <source>
        <dbReference type="PIRSR" id="PIRSR610347-3"/>
    </source>
</evidence>
<dbReference type="CDD" id="cd09194">
    <property type="entry name" value="PLDc_yTdp1_1"/>
    <property type="match status" value="1"/>
</dbReference>
<feature type="region of interest" description="Disordered" evidence="12">
    <location>
        <begin position="1"/>
        <end position="34"/>
    </location>
</feature>
<dbReference type="GO" id="GO:0003690">
    <property type="term" value="F:double-stranded DNA binding"/>
    <property type="evidence" value="ECO:0007669"/>
    <property type="project" value="TreeGrafter"/>
</dbReference>
<evidence type="ECO:0000256" key="9">
    <source>
        <dbReference type="PIRSR" id="PIRSR610347-1"/>
    </source>
</evidence>